<dbReference type="OrthoDB" id="5959630at2"/>
<feature type="transmembrane region" description="Helical" evidence="1">
    <location>
        <begin position="83"/>
        <end position="103"/>
    </location>
</feature>
<organism evidence="2 3">
    <name type="scientific">Luteibacter rhizovicinus</name>
    <dbReference type="NCBI Taxonomy" id="242606"/>
    <lineage>
        <taxon>Bacteria</taxon>
        <taxon>Pseudomonadati</taxon>
        <taxon>Pseudomonadota</taxon>
        <taxon>Gammaproteobacteria</taxon>
        <taxon>Lysobacterales</taxon>
        <taxon>Rhodanobacteraceae</taxon>
        <taxon>Luteibacter</taxon>
    </lineage>
</organism>
<feature type="transmembrane region" description="Helical" evidence="1">
    <location>
        <begin position="12"/>
        <end position="34"/>
    </location>
</feature>
<dbReference type="EMBL" id="SMCS01000010">
    <property type="protein sequence ID" value="TCV91595.1"/>
    <property type="molecule type" value="Genomic_DNA"/>
</dbReference>
<keyword evidence="1" id="KW-0812">Transmembrane</keyword>
<proteinExistence type="predicted"/>
<evidence type="ECO:0000256" key="1">
    <source>
        <dbReference type="SAM" id="Phobius"/>
    </source>
</evidence>
<gene>
    <name evidence="2" type="ORF">EC912_11025</name>
</gene>
<feature type="transmembrane region" description="Helical" evidence="1">
    <location>
        <begin position="46"/>
        <end position="71"/>
    </location>
</feature>
<dbReference type="RefSeq" id="WP_132146995.1">
    <property type="nucleotide sequence ID" value="NZ_SMCS01000010.1"/>
</dbReference>
<accession>A0A4R3YG80</accession>
<sequence length="136" mass="15032">MTQTLLTFLSGAIWWVIYSSAGAVLPALVVWLVLRWLEKVPVVFNRAYFASLLWTLAAVAMSGMVIIAQHGRAAGVSIFELPWMRASLVVDMVLGAFLVWRLVPRIDARRVKPTSACMAVAIVMMVAMIVGTTIRR</sequence>
<keyword evidence="1" id="KW-1133">Transmembrane helix</keyword>
<reference evidence="2 3" key="1">
    <citation type="submission" date="2019-03" db="EMBL/GenBank/DDBJ databases">
        <title>Above-ground endophytic microbial communities from plants in different locations in the United States.</title>
        <authorList>
            <person name="Frank C."/>
        </authorList>
    </citation>
    <scope>NUCLEOTIDE SEQUENCE [LARGE SCALE GENOMIC DNA]</scope>
    <source>
        <strain evidence="2 3">LP_13_YM</strain>
    </source>
</reference>
<evidence type="ECO:0000313" key="3">
    <source>
        <dbReference type="Proteomes" id="UP000295645"/>
    </source>
</evidence>
<evidence type="ECO:0000313" key="2">
    <source>
        <dbReference type="EMBL" id="TCV91595.1"/>
    </source>
</evidence>
<keyword evidence="3" id="KW-1185">Reference proteome</keyword>
<dbReference type="AlphaFoldDB" id="A0A4R3YG80"/>
<feature type="transmembrane region" description="Helical" evidence="1">
    <location>
        <begin position="115"/>
        <end position="134"/>
    </location>
</feature>
<comment type="caution">
    <text evidence="2">The sequence shown here is derived from an EMBL/GenBank/DDBJ whole genome shotgun (WGS) entry which is preliminary data.</text>
</comment>
<name>A0A4R3YG80_9GAMM</name>
<protein>
    <submittedName>
        <fullName evidence="2">Uncharacterized protein</fullName>
    </submittedName>
</protein>
<keyword evidence="1" id="KW-0472">Membrane</keyword>
<dbReference type="Proteomes" id="UP000295645">
    <property type="component" value="Unassembled WGS sequence"/>
</dbReference>